<comment type="caution">
    <text evidence="15">The sequence shown here is derived from an EMBL/GenBank/DDBJ whole genome shotgun (WGS) entry which is preliminary data.</text>
</comment>
<dbReference type="InterPro" id="IPR005215">
    <property type="entry name" value="Trig_fac"/>
</dbReference>
<dbReference type="PANTHER" id="PTHR30560">
    <property type="entry name" value="TRIGGER FACTOR CHAPERONE AND PEPTIDYL-PROLYL CIS/TRANS ISOMERASE"/>
    <property type="match status" value="1"/>
</dbReference>
<dbReference type="Gene3D" id="1.10.3120.10">
    <property type="entry name" value="Trigger factor, C-terminal domain"/>
    <property type="match status" value="1"/>
</dbReference>
<evidence type="ECO:0000256" key="5">
    <source>
        <dbReference type="ARBA" id="ARBA00022618"/>
    </source>
</evidence>
<comment type="subcellular location">
    <subcellularLocation>
        <location evidence="11">Cytoplasm</location>
    </subcellularLocation>
    <text evidence="11">About half TF is bound to the ribosome near the polypeptide exit tunnel while the other half is free in the cytoplasm.</text>
</comment>
<evidence type="ECO:0000256" key="10">
    <source>
        <dbReference type="ARBA" id="ARBA00029986"/>
    </source>
</evidence>
<dbReference type="HAMAP" id="MF_00303">
    <property type="entry name" value="Trigger_factor_Tig"/>
    <property type="match status" value="1"/>
</dbReference>
<dbReference type="Proteomes" id="UP000196082">
    <property type="component" value="Unassembled WGS sequence"/>
</dbReference>
<evidence type="ECO:0000256" key="2">
    <source>
        <dbReference type="ARBA" id="ARBA00005464"/>
    </source>
</evidence>
<dbReference type="FunFam" id="3.10.50.40:FF:000001">
    <property type="entry name" value="Trigger factor"/>
    <property type="match status" value="1"/>
</dbReference>
<sequence length="437" mass="48588">MQVSVENTSALERRMTIAVPAERVENEVNKRLQQTAKRAKIAGFRPGKVPMNVIRQRFEADARQEAFGDLVQASFYEAIVEQKLNPAGAPAVEPKSFEKGKDLEFVAIFEVFPEFTVAGLESINVERLSAEVADADLDKMLEVLRKQNTRFEVVERAAQNDDQVNIDFVGKVDGEVFAGGSAKGTPLVLGSGRMIPGFEEGLVGAKAGEERVVNVTFPEDYQNLDLAGKAAEFTITVNSVAAPVLPELNEEFFAQFGIKESTLEGFRTEVRKNMERELRQAIKTKVKNQVMDGLLAANPIEVPKALLENEVNRLRVQAVQQFGGNIKPEQLPAELFTEQAKRRVVLGLIVAEVVKQFELKPDDAKVREMIEEMASAYQEPEQVIAWYYKNDQQMNEVRSVVLEEQVVDTVLQKATVTDKSVSYEEAVKPAEAPAEAE</sequence>
<dbReference type="GO" id="GO:0015031">
    <property type="term" value="P:protein transport"/>
    <property type="evidence" value="ECO:0007669"/>
    <property type="project" value="UniProtKB-UniRule"/>
</dbReference>
<dbReference type="GO" id="GO:0051301">
    <property type="term" value="P:cell division"/>
    <property type="evidence" value="ECO:0007669"/>
    <property type="project" value="UniProtKB-KW"/>
</dbReference>
<dbReference type="GO" id="GO:0005737">
    <property type="term" value="C:cytoplasm"/>
    <property type="evidence" value="ECO:0007669"/>
    <property type="project" value="UniProtKB-SubCell"/>
</dbReference>
<evidence type="ECO:0000256" key="11">
    <source>
        <dbReference type="HAMAP-Rule" id="MF_00303"/>
    </source>
</evidence>
<keyword evidence="6 11" id="KW-0697">Rotamase</keyword>
<dbReference type="SUPFAM" id="SSF54534">
    <property type="entry name" value="FKBP-like"/>
    <property type="match status" value="1"/>
</dbReference>
<evidence type="ECO:0000313" key="16">
    <source>
        <dbReference type="Proteomes" id="UP000196082"/>
    </source>
</evidence>
<dbReference type="GO" id="GO:0003755">
    <property type="term" value="F:peptidyl-prolyl cis-trans isomerase activity"/>
    <property type="evidence" value="ECO:0007669"/>
    <property type="project" value="UniProtKB-UniRule"/>
</dbReference>
<keyword evidence="7 11" id="KW-0143">Chaperone</keyword>
<dbReference type="EC" id="5.2.1.8" evidence="3 11"/>
<dbReference type="SUPFAM" id="SSF102735">
    <property type="entry name" value="Trigger factor ribosome-binding domain"/>
    <property type="match status" value="1"/>
</dbReference>
<dbReference type="GO" id="GO:0044183">
    <property type="term" value="F:protein folding chaperone"/>
    <property type="evidence" value="ECO:0007669"/>
    <property type="project" value="TreeGrafter"/>
</dbReference>
<dbReference type="InterPro" id="IPR036611">
    <property type="entry name" value="Trigger_fac_ribosome-bd_sf"/>
</dbReference>
<dbReference type="InterPro" id="IPR001179">
    <property type="entry name" value="PPIase_FKBP_dom"/>
</dbReference>
<dbReference type="PANTHER" id="PTHR30560:SF3">
    <property type="entry name" value="TRIGGER FACTOR-LIKE PROTEIN TIG, CHLOROPLASTIC"/>
    <property type="match status" value="1"/>
</dbReference>
<dbReference type="AlphaFoldDB" id="A0A1Y3KMM3"/>
<evidence type="ECO:0000313" key="15">
    <source>
        <dbReference type="EMBL" id="OUM25501.1"/>
    </source>
</evidence>
<dbReference type="Gene3D" id="3.30.70.1050">
    <property type="entry name" value="Trigger factor ribosome-binding domain"/>
    <property type="match status" value="1"/>
</dbReference>
<feature type="domain" description="PPIase FKBP-type" evidence="14">
    <location>
        <begin position="161"/>
        <end position="221"/>
    </location>
</feature>
<comment type="function">
    <text evidence="11">Involved in protein export. Acts as a chaperone by maintaining the newly synthesized protein in an open conformation. Functions as a peptidyl-prolyl cis-trans isomerase.</text>
</comment>
<comment type="domain">
    <text evidence="11">Consists of 3 domains; the N-terminus binds the ribosome, the middle domain has PPIase activity, while the C-terminus has intrinsic chaperone activity on its own.</text>
</comment>
<evidence type="ECO:0000256" key="6">
    <source>
        <dbReference type="ARBA" id="ARBA00023110"/>
    </source>
</evidence>
<name>A0A1Y3KMM3_PSEPU</name>
<keyword evidence="5 11" id="KW-0132">Cell division</keyword>
<dbReference type="Pfam" id="PF05697">
    <property type="entry name" value="Trigger_N"/>
    <property type="match status" value="1"/>
</dbReference>
<dbReference type="NCBIfam" id="TIGR00115">
    <property type="entry name" value="tig"/>
    <property type="match status" value="1"/>
</dbReference>
<dbReference type="GO" id="GO:0043022">
    <property type="term" value="F:ribosome binding"/>
    <property type="evidence" value="ECO:0007669"/>
    <property type="project" value="TreeGrafter"/>
</dbReference>
<evidence type="ECO:0000256" key="13">
    <source>
        <dbReference type="RuleBase" id="RU003914"/>
    </source>
</evidence>
<organism evidence="15 16">
    <name type="scientific">Pseudomonas putida</name>
    <name type="common">Arthrobacter siderocapsulatus</name>
    <dbReference type="NCBI Taxonomy" id="303"/>
    <lineage>
        <taxon>Bacteria</taxon>
        <taxon>Pseudomonadati</taxon>
        <taxon>Pseudomonadota</taxon>
        <taxon>Gammaproteobacteria</taxon>
        <taxon>Pseudomonadales</taxon>
        <taxon>Pseudomonadaceae</taxon>
        <taxon>Pseudomonas</taxon>
    </lineage>
</organism>
<accession>A0A1Y3KMM3</accession>
<evidence type="ECO:0000256" key="9">
    <source>
        <dbReference type="ARBA" id="ARBA00023306"/>
    </source>
</evidence>
<evidence type="ECO:0000256" key="3">
    <source>
        <dbReference type="ARBA" id="ARBA00013194"/>
    </source>
</evidence>
<evidence type="ECO:0000256" key="4">
    <source>
        <dbReference type="ARBA" id="ARBA00016902"/>
    </source>
</evidence>
<dbReference type="GO" id="GO:0051083">
    <property type="term" value="P:'de novo' cotranslational protein folding"/>
    <property type="evidence" value="ECO:0007669"/>
    <property type="project" value="TreeGrafter"/>
</dbReference>
<protein>
    <recommendedName>
        <fullName evidence="4 11">Trigger factor</fullName>
        <shortName evidence="11">TF</shortName>
        <ecNumber evidence="3 11">5.2.1.8</ecNumber>
    </recommendedName>
    <alternativeName>
        <fullName evidence="10 11">PPIase</fullName>
    </alternativeName>
</protein>
<dbReference type="InterPro" id="IPR037041">
    <property type="entry name" value="Trigger_fac_C_sf"/>
</dbReference>
<keyword evidence="8 11" id="KW-0413">Isomerase</keyword>
<dbReference type="RefSeq" id="WP_086978316.1">
    <property type="nucleotide sequence ID" value="NZ_NFSB01000088.1"/>
</dbReference>
<dbReference type="PROSITE" id="PS50059">
    <property type="entry name" value="FKBP_PPIASE"/>
    <property type="match status" value="1"/>
</dbReference>
<comment type="catalytic activity">
    <reaction evidence="1 11 12">
        <text>[protein]-peptidylproline (omega=180) = [protein]-peptidylproline (omega=0)</text>
        <dbReference type="Rhea" id="RHEA:16237"/>
        <dbReference type="Rhea" id="RHEA-COMP:10747"/>
        <dbReference type="Rhea" id="RHEA-COMP:10748"/>
        <dbReference type="ChEBI" id="CHEBI:83833"/>
        <dbReference type="ChEBI" id="CHEBI:83834"/>
        <dbReference type="EC" id="5.2.1.8"/>
    </reaction>
</comment>
<evidence type="ECO:0000256" key="8">
    <source>
        <dbReference type="ARBA" id="ARBA00023235"/>
    </source>
</evidence>
<dbReference type="EMBL" id="NFSB01000088">
    <property type="protein sequence ID" value="OUM25501.1"/>
    <property type="molecule type" value="Genomic_DNA"/>
</dbReference>
<dbReference type="GO" id="GO:0043335">
    <property type="term" value="P:protein unfolding"/>
    <property type="evidence" value="ECO:0007669"/>
    <property type="project" value="TreeGrafter"/>
</dbReference>
<proteinExistence type="inferred from homology"/>
<dbReference type="Pfam" id="PF00254">
    <property type="entry name" value="FKBP_C"/>
    <property type="match status" value="1"/>
</dbReference>
<keyword evidence="9 11" id="KW-0131">Cell cycle</keyword>
<comment type="similarity">
    <text evidence="2 11 13">Belongs to the FKBP-type PPIase family. Tig subfamily.</text>
</comment>
<evidence type="ECO:0000256" key="7">
    <source>
        <dbReference type="ARBA" id="ARBA00023186"/>
    </source>
</evidence>
<dbReference type="InterPro" id="IPR046357">
    <property type="entry name" value="PPIase_dom_sf"/>
</dbReference>
<gene>
    <name evidence="11" type="primary">tig</name>
    <name evidence="15" type="ORF">B8W72_25060</name>
</gene>
<dbReference type="InterPro" id="IPR008881">
    <property type="entry name" value="Trigger_fac_ribosome-bd_bac"/>
</dbReference>
<keyword evidence="11" id="KW-0963">Cytoplasm</keyword>
<dbReference type="SUPFAM" id="SSF109998">
    <property type="entry name" value="Triger factor/SurA peptide-binding domain-like"/>
    <property type="match status" value="1"/>
</dbReference>
<evidence type="ECO:0000256" key="1">
    <source>
        <dbReference type="ARBA" id="ARBA00000971"/>
    </source>
</evidence>
<dbReference type="Pfam" id="PF05698">
    <property type="entry name" value="Trigger_C"/>
    <property type="match status" value="1"/>
</dbReference>
<dbReference type="Gene3D" id="3.10.50.40">
    <property type="match status" value="1"/>
</dbReference>
<dbReference type="InterPro" id="IPR008880">
    <property type="entry name" value="Trigger_fac_C"/>
</dbReference>
<reference evidence="15 16" key="1">
    <citation type="submission" date="2017-05" db="EMBL/GenBank/DDBJ databases">
        <title>Whole genome sequence of Pseudomonas putida isolate 1312 commercialized as a biostimulant.</title>
        <authorList>
            <person name="Crovadore J."/>
            <person name="Blanc P."/>
            <person name="Chablais R."/>
            <person name="Cochard B."/>
            <person name="Grizard D."/>
            <person name="Lefort F."/>
        </authorList>
    </citation>
    <scope>NUCLEOTIDE SEQUENCE [LARGE SCALE GENOMIC DNA]</scope>
    <source>
        <strain evidence="15 16">1312</strain>
    </source>
</reference>
<evidence type="ECO:0000256" key="12">
    <source>
        <dbReference type="PROSITE-ProRule" id="PRU00277"/>
    </source>
</evidence>
<dbReference type="InterPro" id="IPR027304">
    <property type="entry name" value="Trigger_fact/SurA_dom_sf"/>
</dbReference>
<evidence type="ECO:0000259" key="14">
    <source>
        <dbReference type="PROSITE" id="PS50059"/>
    </source>
</evidence>
<dbReference type="PIRSF" id="PIRSF003095">
    <property type="entry name" value="Trigger_factor"/>
    <property type="match status" value="1"/>
</dbReference>